<keyword evidence="4" id="KW-0274">FAD</keyword>
<keyword evidence="9" id="KW-1185">Reference proteome</keyword>
<dbReference type="InterPro" id="IPR037069">
    <property type="entry name" value="AcylCoA_DH/ox_N_sf"/>
</dbReference>
<organism evidence="8 9">
    <name type="scientific">Pseudonocardia xishanensis</name>
    <dbReference type="NCBI Taxonomy" id="630995"/>
    <lineage>
        <taxon>Bacteria</taxon>
        <taxon>Bacillati</taxon>
        <taxon>Actinomycetota</taxon>
        <taxon>Actinomycetes</taxon>
        <taxon>Pseudonocardiales</taxon>
        <taxon>Pseudonocardiaceae</taxon>
        <taxon>Pseudonocardia</taxon>
    </lineage>
</organism>
<evidence type="ECO:0000313" key="8">
    <source>
        <dbReference type="EMBL" id="GAA4545282.1"/>
    </source>
</evidence>
<name>A0ABP8RS81_9PSEU</name>
<dbReference type="Gene3D" id="1.10.540.10">
    <property type="entry name" value="Acyl-CoA dehydrogenase/oxidase, N-terminal domain"/>
    <property type="match status" value="1"/>
</dbReference>
<dbReference type="Gene3D" id="1.20.140.10">
    <property type="entry name" value="Butyryl-CoA Dehydrogenase, subunit A, domain 3"/>
    <property type="match status" value="1"/>
</dbReference>
<sequence length="362" mass="38007">MDVTFSTEQRDLQQVLRDVLAREDDAQLWKRLTAELGLAGISVPEEVGGAGGSTIELGIVVGELGRVLAPVPFLQTMVAGTVLARSAAGRDTGLLPDLADGRLVGGLASPGTTPPVAARTDEGLRIDGVLDHVVDGPRLDVVLTPVTVDGTAVLAAVRRDADRAETTTLPTLDQSRPLARIALHGAQATEVGDAADVARAHDLLLAAVAVESAAAARSCLDMTVEHLKVRVQFGAPIGSFQALQHRCADLAVLVEAATSTAWYALWAVGSDDEPRGGSVTAPLAKVYAAQAFRRVAGEMIQLHGGIGFTWEHPAHRYFKRATSTGLLFGGRSWARGLVSERAGLGLWATGPRDRSSDRASSR</sequence>
<comment type="similarity">
    <text evidence="2">Belongs to the acyl-CoA dehydrogenase family.</text>
</comment>
<keyword evidence="5" id="KW-0560">Oxidoreductase</keyword>
<dbReference type="PANTHER" id="PTHR43884:SF20">
    <property type="entry name" value="ACYL-COA DEHYDROGENASE FADE28"/>
    <property type="match status" value="1"/>
</dbReference>
<dbReference type="Pfam" id="PF02771">
    <property type="entry name" value="Acyl-CoA_dh_N"/>
    <property type="match status" value="1"/>
</dbReference>
<dbReference type="Proteomes" id="UP001501598">
    <property type="component" value="Unassembled WGS sequence"/>
</dbReference>
<dbReference type="InterPro" id="IPR009075">
    <property type="entry name" value="AcylCo_DH/oxidase_C"/>
</dbReference>
<dbReference type="SUPFAM" id="SSF56645">
    <property type="entry name" value="Acyl-CoA dehydrogenase NM domain-like"/>
    <property type="match status" value="1"/>
</dbReference>
<dbReference type="InterPro" id="IPR009100">
    <property type="entry name" value="AcylCoA_DH/oxidase_NM_dom_sf"/>
</dbReference>
<comment type="cofactor">
    <cofactor evidence="1">
        <name>FAD</name>
        <dbReference type="ChEBI" id="CHEBI:57692"/>
    </cofactor>
</comment>
<feature type="domain" description="Acyl-CoA dehydrogenase/oxidase C-terminal" evidence="6">
    <location>
        <begin position="207"/>
        <end position="341"/>
    </location>
</feature>
<evidence type="ECO:0000256" key="4">
    <source>
        <dbReference type="ARBA" id="ARBA00022827"/>
    </source>
</evidence>
<evidence type="ECO:0000256" key="2">
    <source>
        <dbReference type="ARBA" id="ARBA00009347"/>
    </source>
</evidence>
<evidence type="ECO:0000259" key="7">
    <source>
        <dbReference type="Pfam" id="PF02771"/>
    </source>
</evidence>
<evidence type="ECO:0000259" key="6">
    <source>
        <dbReference type="Pfam" id="PF00441"/>
    </source>
</evidence>
<dbReference type="Pfam" id="PF00441">
    <property type="entry name" value="Acyl-CoA_dh_1"/>
    <property type="match status" value="1"/>
</dbReference>
<comment type="caution">
    <text evidence="8">The sequence shown here is derived from an EMBL/GenBank/DDBJ whole genome shotgun (WGS) entry which is preliminary data.</text>
</comment>
<protein>
    <submittedName>
        <fullName evidence="8">Acyl-CoA dehydrogenase family protein</fullName>
    </submittedName>
</protein>
<evidence type="ECO:0000313" key="9">
    <source>
        <dbReference type="Proteomes" id="UP001501598"/>
    </source>
</evidence>
<dbReference type="SUPFAM" id="SSF47203">
    <property type="entry name" value="Acyl-CoA dehydrogenase C-terminal domain-like"/>
    <property type="match status" value="1"/>
</dbReference>
<accession>A0ABP8RS81</accession>
<dbReference type="InterPro" id="IPR013786">
    <property type="entry name" value="AcylCoA_DH/ox_N"/>
</dbReference>
<dbReference type="PANTHER" id="PTHR43884">
    <property type="entry name" value="ACYL-COA DEHYDROGENASE"/>
    <property type="match status" value="1"/>
</dbReference>
<dbReference type="EMBL" id="BAABGT010000030">
    <property type="protein sequence ID" value="GAA4545282.1"/>
    <property type="molecule type" value="Genomic_DNA"/>
</dbReference>
<reference evidence="9" key="1">
    <citation type="journal article" date="2019" name="Int. J. Syst. Evol. Microbiol.">
        <title>The Global Catalogue of Microorganisms (GCM) 10K type strain sequencing project: providing services to taxonomists for standard genome sequencing and annotation.</title>
        <authorList>
            <consortium name="The Broad Institute Genomics Platform"/>
            <consortium name="The Broad Institute Genome Sequencing Center for Infectious Disease"/>
            <person name="Wu L."/>
            <person name="Ma J."/>
        </authorList>
    </citation>
    <scope>NUCLEOTIDE SEQUENCE [LARGE SCALE GENOMIC DNA]</scope>
    <source>
        <strain evidence="9">JCM 17906</strain>
    </source>
</reference>
<gene>
    <name evidence="8" type="ORF">GCM10023175_24770</name>
</gene>
<evidence type="ECO:0000256" key="3">
    <source>
        <dbReference type="ARBA" id="ARBA00022630"/>
    </source>
</evidence>
<evidence type="ECO:0000256" key="5">
    <source>
        <dbReference type="ARBA" id="ARBA00023002"/>
    </source>
</evidence>
<feature type="domain" description="Acyl-CoA dehydrogenase/oxidase N-terminal" evidence="7">
    <location>
        <begin position="22"/>
        <end position="85"/>
    </location>
</feature>
<keyword evidence="3" id="KW-0285">Flavoprotein</keyword>
<dbReference type="InterPro" id="IPR036250">
    <property type="entry name" value="AcylCo_DH-like_C"/>
</dbReference>
<evidence type="ECO:0000256" key="1">
    <source>
        <dbReference type="ARBA" id="ARBA00001974"/>
    </source>
</evidence>
<proteinExistence type="inferred from homology"/>